<accession>A0A238JHQ5</accession>
<name>A0A238JHQ5_9RHOB</name>
<proteinExistence type="predicted"/>
<dbReference type="EMBL" id="FXXP01000003">
    <property type="protein sequence ID" value="SMX30201.1"/>
    <property type="molecule type" value="Genomic_DNA"/>
</dbReference>
<dbReference type="Proteomes" id="UP000225972">
    <property type="component" value="Unassembled WGS sequence"/>
</dbReference>
<keyword evidence="2" id="KW-1185">Reference proteome</keyword>
<sequence length="83" mass="9147">MRVWPKCSLPTGKALAYGMVGGAMLCKSERRPIISLRRKPQEGFARAASGLGALPPSAKRPPPEYFRQEETQALCMSRKKRSG</sequence>
<dbReference type="AlphaFoldDB" id="A0A238JHQ5"/>
<protein>
    <submittedName>
        <fullName evidence="1">Uncharacterized protein</fullName>
    </submittedName>
</protein>
<evidence type="ECO:0000313" key="1">
    <source>
        <dbReference type="EMBL" id="SMX30201.1"/>
    </source>
</evidence>
<reference evidence="2" key="1">
    <citation type="submission" date="2017-05" db="EMBL/GenBank/DDBJ databases">
        <authorList>
            <person name="Rodrigo-Torres L."/>
            <person name="Arahal R. D."/>
            <person name="Lucena T."/>
        </authorList>
    </citation>
    <scope>NUCLEOTIDE SEQUENCE [LARGE SCALE GENOMIC DNA]</scope>
    <source>
        <strain evidence="2">CECT 8649</strain>
    </source>
</reference>
<organism evidence="1 2">
    <name type="scientific">Pelagimonas phthalicica</name>
    <dbReference type="NCBI Taxonomy" id="1037362"/>
    <lineage>
        <taxon>Bacteria</taxon>
        <taxon>Pseudomonadati</taxon>
        <taxon>Pseudomonadota</taxon>
        <taxon>Alphaproteobacteria</taxon>
        <taxon>Rhodobacterales</taxon>
        <taxon>Roseobacteraceae</taxon>
        <taxon>Pelagimonas</taxon>
    </lineage>
</organism>
<evidence type="ECO:0000313" key="2">
    <source>
        <dbReference type="Proteomes" id="UP000225972"/>
    </source>
</evidence>
<gene>
    <name evidence="1" type="ORF">TRP8649_04343</name>
</gene>